<protein>
    <recommendedName>
        <fullName evidence="3">Lysozyme inhibitor LprI-like N-terminal domain-containing protein</fullName>
    </recommendedName>
</protein>
<feature type="domain" description="Lysozyme inhibitor LprI-like N-terminal" evidence="3">
    <location>
        <begin position="31"/>
        <end position="135"/>
    </location>
</feature>
<comment type="caution">
    <text evidence="4">The sequence shown here is derived from an EMBL/GenBank/DDBJ whole genome shotgun (WGS) entry which is preliminary data.</text>
</comment>
<evidence type="ECO:0000313" key="5">
    <source>
        <dbReference type="Proteomes" id="UP000266091"/>
    </source>
</evidence>
<keyword evidence="5" id="KW-1185">Reference proteome</keyword>
<feature type="signal peptide" evidence="2">
    <location>
        <begin position="1"/>
        <end position="22"/>
    </location>
</feature>
<evidence type="ECO:0000313" key="4">
    <source>
        <dbReference type="EMBL" id="GBO93124.1"/>
    </source>
</evidence>
<dbReference type="RefSeq" id="WP_116269578.1">
    <property type="nucleotide sequence ID" value="NZ_BGZJ01000001.1"/>
</dbReference>
<dbReference type="AlphaFoldDB" id="A0A388SEK7"/>
<dbReference type="Pfam" id="PF07007">
    <property type="entry name" value="LprI"/>
    <property type="match status" value="1"/>
</dbReference>
<dbReference type="EMBL" id="BGZJ01000001">
    <property type="protein sequence ID" value="GBO93124.1"/>
    <property type="molecule type" value="Genomic_DNA"/>
</dbReference>
<dbReference type="OrthoDB" id="9155146at2"/>
<feature type="region of interest" description="Disordered" evidence="1">
    <location>
        <begin position="64"/>
        <end position="83"/>
    </location>
</feature>
<sequence>MKGFSNSAVALVLLAVAGAASADALSDCYKTADNRVQVRQCLQKELDRTQRDYADTLAAVKDQAKQLDQASGDSGKKSRTAGPVSRDFAEANKAFDLYLRRQCGFESAMSGSGTSAGNQYIACRINLMKLRMGALGNFSGPASPDPSGK</sequence>
<feature type="chain" id="PRO_5017268196" description="Lysozyme inhibitor LprI-like N-terminal domain-containing protein" evidence="2">
    <location>
        <begin position="23"/>
        <end position="149"/>
    </location>
</feature>
<evidence type="ECO:0000259" key="3">
    <source>
        <dbReference type="Pfam" id="PF07007"/>
    </source>
</evidence>
<accession>A0A388SEK7</accession>
<dbReference type="Proteomes" id="UP000266091">
    <property type="component" value="Unassembled WGS sequence"/>
</dbReference>
<name>A0A388SEK7_9BURK</name>
<organism evidence="4 5">
    <name type="scientific">Mesosutterella multiformis</name>
    <dbReference type="NCBI Taxonomy" id="2259133"/>
    <lineage>
        <taxon>Bacteria</taxon>
        <taxon>Pseudomonadati</taxon>
        <taxon>Pseudomonadota</taxon>
        <taxon>Betaproteobacteria</taxon>
        <taxon>Burkholderiales</taxon>
        <taxon>Sutterellaceae</taxon>
        <taxon>Mesosutterella</taxon>
    </lineage>
</organism>
<dbReference type="Gene3D" id="1.20.1270.180">
    <property type="match status" value="1"/>
</dbReference>
<proteinExistence type="predicted"/>
<reference evidence="4 5" key="1">
    <citation type="journal article" date="2018" name="Int. J. Syst. Evol. Microbiol.">
        <title>Mesosutterella multiformis gen. nov., sp. nov., a member of the family Sutterellaceae and Sutterella megalosphaeroides sp. nov., isolated from human faeces.</title>
        <authorList>
            <person name="Sakamoto M."/>
            <person name="Ikeyama N."/>
            <person name="Kunihiro T."/>
            <person name="Iino T."/>
            <person name="Yuki M."/>
            <person name="Ohkuma M."/>
        </authorList>
    </citation>
    <scope>NUCLEOTIDE SEQUENCE [LARGE SCALE GENOMIC DNA]</scope>
    <source>
        <strain evidence="4 5">4NBBH2</strain>
    </source>
</reference>
<evidence type="ECO:0000256" key="2">
    <source>
        <dbReference type="SAM" id="SignalP"/>
    </source>
</evidence>
<dbReference type="InterPro" id="IPR009739">
    <property type="entry name" value="LprI-like_N"/>
</dbReference>
<evidence type="ECO:0000256" key="1">
    <source>
        <dbReference type="SAM" id="MobiDB-lite"/>
    </source>
</evidence>
<keyword evidence="2" id="KW-0732">Signal</keyword>
<gene>
    <name evidence="4" type="ORF">MESMUL_04780</name>
</gene>